<keyword evidence="4" id="KW-1185">Reference proteome</keyword>
<dbReference type="RefSeq" id="WP_306633915.1">
    <property type="nucleotide sequence ID" value="NZ_JAUSXB010000001.1"/>
</dbReference>
<dbReference type="Proteomes" id="UP001236806">
    <property type="component" value="Unassembled WGS sequence"/>
</dbReference>
<feature type="compositionally biased region" description="Basic and acidic residues" evidence="1">
    <location>
        <begin position="165"/>
        <end position="176"/>
    </location>
</feature>
<sequence length="176" mass="19016">MTPAPSPSALDVVVHSGPAEWWAILAGLGPLAVLIAAVLAFYINWRTLKQRTAADKTALNQKREADAQALTQKTAADSRAEWWRRTQWALDRALDGDEGTKALGLATLEVLARSELARDEELELFDIAWKSVSGDENGDDIADEGDFDPEGPFVDAADNLGENGTTDKDKAKEVGP</sequence>
<keyword evidence="2" id="KW-0472">Membrane</keyword>
<feature type="region of interest" description="Disordered" evidence="1">
    <location>
        <begin position="133"/>
        <end position="176"/>
    </location>
</feature>
<comment type="caution">
    <text evidence="3">The sequence shown here is derived from an EMBL/GenBank/DDBJ whole genome shotgun (WGS) entry which is preliminary data.</text>
</comment>
<feature type="compositionally biased region" description="Acidic residues" evidence="1">
    <location>
        <begin position="136"/>
        <end position="149"/>
    </location>
</feature>
<evidence type="ECO:0000313" key="4">
    <source>
        <dbReference type="Proteomes" id="UP001236806"/>
    </source>
</evidence>
<evidence type="ECO:0000256" key="2">
    <source>
        <dbReference type="SAM" id="Phobius"/>
    </source>
</evidence>
<reference evidence="3 4" key="1">
    <citation type="submission" date="2023-07" db="EMBL/GenBank/DDBJ databases">
        <title>Comparative genomics of wheat-associated soil bacteria to identify genetic determinants of phenazine resistance.</title>
        <authorList>
            <person name="Mouncey N."/>
        </authorList>
    </citation>
    <scope>NUCLEOTIDE SEQUENCE [LARGE SCALE GENOMIC DNA]</scope>
    <source>
        <strain evidence="3 4">W1I3</strain>
    </source>
</reference>
<gene>
    <name evidence="3" type="ORF">QFZ36_000671</name>
</gene>
<keyword evidence="2" id="KW-0812">Transmembrane</keyword>
<dbReference type="EMBL" id="JAUSXB010000001">
    <property type="protein sequence ID" value="MDQ0673110.1"/>
    <property type="molecule type" value="Genomic_DNA"/>
</dbReference>
<accession>A0ABU0PGL7</accession>
<feature type="transmembrane region" description="Helical" evidence="2">
    <location>
        <begin position="21"/>
        <end position="43"/>
    </location>
</feature>
<protein>
    <submittedName>
        <fullName evidence="3">Uncharacterized protein</fullName>
    </submittedName>
</protein>
<name>A0ABU0PGL7_9MICC</name>
<evidence type="ECO:0000256" key="1">
    <source>
        <dbReference type="SAM" id="MobiDB-lite"/>
    </source>
</evidence>
<keyword evidence="2" id="KW-1133">Transmembrane helix</keyword>
<evidence type="ECO:0000313" key="3">
    <source>
        <dbReference type="EMBL" id="MDQ0673110.1"/>
    </source>
</evidence>
<proteinExistence type="predicted"/>
<organism evidence="3 4">
    <name type="scientific">Pseudarthrobacter siccitolerans</name>
    <dbReference type="NCBI Taxonomy" id="861266"/>
    <lineage>
        <taxon>Bacteria</taxon>
        <taxon>Bacillati</taxon>
        <taxon>Actinomycetota</taxon>
        <taxon>Actinomycetes</taxon>
        <taxon>Micrococcales</taxon>
        <taxon>Micrococcaceae</taxon>
        <taxon>Pseudarthrobacter</taxon>
    </lineage>
</organism>